<proteinExistence type="inferred from homology"/>
<gene>
    <name evidence="13" type="ORF">DB88DRAFT_486571</name>
</gene>
<dbReference type="PANTHER" id="PTHR43416">
    <property type="entry name" value="DIHYDROLIPOYLLYSINE-RESIDUE SUCCINYLTRANSFERASE COMPONENT OF 2-OXOGLUTARATE DEHYDROGENASE COMPLEX, MITOCHONDRIAL-RELATED"/>
    <property type="match status" value="1"/>
</dbReference>
<comment type="similarity">
    <text evidence="3">Belongs to the 2-oxoacid dehydrogenase family.</text>
</comment>
<dbReference type="Gene3D" id="3.30.559.10">
    <property type="entry name" value="Chloramphenicol acetyltransferase-like domain"/>
    <property type="match status" value="1"/>
</dbReference>
<feature type="compositionally biased region" description="Basic and acidic residues" evidence="11">
    <location>
        <begin position="135"/>
        <end position="151"/>
    </location>
</feature>
<evidence type="ECO:0000256" key="10">
    <source>
        <dbReference type="ARBA" id="ARBA00032406"/>
    </source>
</evidence>
<dbReference type="InterPro" id="IPR023213">
    <property type="entry name" value="CAT-like_dom_sf"/>
</dbReference>
<dbReference type="InterPro" id="IPR001078">
    <property type="entry name" value="2-oxoacid_DH_actylTfrase"/>
</dbReference>
<dbReference type="Pfam" id="PF00198">
    <property type="entry name" value="2-oxoacid_dh"/>
    <property type="match status" value="1"/>
</dbReference>
<evidence type="ECO:0000256" key="8">
    <source>
        <dbReference type="ARBA" id="ARBA00022946"/>
    </source>
</evidence>
<dbReference type="Proteomes" id="UP001182556">
    <property type="component" value="Unassembled WGS sequence"/>
</dbReference>
<keyword evidence="9" id="KW-0012">Acyltransferase</keyword>
<dbReference type="PROSITE" id="PS50968">
    <property type="entry name" value="BIOTINYL_LIPOYL"/>
    <property type="match status" value="1"/>
</dbReference>
<dbReference type="PROSITE" id="PS00189">
    <property type="entry name" value="LIPOYL"/>
    <property type="match status" value="1"/>
</dbReference>
<name>A0AAD9L5U5_PAPLA</name>
<feature type="domain" description="Lipoyl-binding" evidence="12">
    <location>
        <begin position="63"/>
        <end position="138"/>
    </location>
</feature>
<dbReference type="InterPro" id="IPR000089">
    <property type="entry name" value="Biotin_lipoyl"/>
</dbReference>
<feature type="region of interest" description="Disordered" evidence="11">
    <location>
        <begin position="134"/>
        <end position="246"/>
    </location>
</feature>
<evidence type="ECO:0000259" key="12">
    <source>
        <dbReference type="PROSITE" id="PS50968"/>
    </source>
</evidence>
<keyword evidence="14" id="KW-1185">Reference proteome</keyword>
<dbReference type="SUPFAM" id="SSF52777">
    <property type="entry name" value="CoA-dependent acyltransferases"/>
    <property type="match status" value="1"/>
</dbReference>
<keyword evidence="6" id="KW-0808">Transferase</keyword>
<keyword evidence="8" id="KW-0809">Transit peptide</keyword>
<dbReference type="Pfam" id="PF00364">
    <property type="entry name" value="Biotin_lipoyl"/>
    <property type="match status" value="1"/>
</dbReference>
<evidence type="ECO:0000313" key="14">
    <source>
        <dbReference type="Proteomes" id="UP001182556"/>
    </source>
</evidence>
<comment type="cofactor">
    <cofactor evidence="1">
        <name>(R)-lipoate</name>
        <dbReference type="ChEBI" id="CHEBI:83088"/>
    </cofactor>
</comment>
<dbReference type="NCBIfam" id="TIGR01347">
    <property type="entry name" value="sucB"/>
    <property type="match status" value="1"/>
</dbReference>
<feature type="compositionally biased region" description="Basic and acidic residues" evidence="11">
    <location>
        <begin position="159"/>
        <end position="193"/>
    </location>
</feature>
<dbReference type="CDD" id="cd06849">
    <property type="entry name" value="lipoyl_domain"/>
    <property type="match status" value="1"/>
</dbReference>
<sequence length="473" mass="51245">MLRTPSRCIASAARTAASSSKATRTSVRAMTSLRIAQNSLPRASLRVETVQRAAFHVSSLRLAETVKVPQMAESITEGTLKQWLKQVGDTVSQDEEIASIETDKIDVSVNAPMSGKIVELLVEEDSTVTVGQDLLRIEPGEGGTPEKDEAPKAAPEGGARSEPKNLEEGNKDDHAPEAKKSKGASEEAHKKQQEVAPKLESSEEEKPAPKKEDKPAAPKKEDKPAAKKEETNPAKSIGTRNETRVKMSRMRQTIAQRLKASQNAAASLTTFNEIDMSSIMEFRKLYKDGILKNEGVKLGFMSAFSRAACLALKEIPAANASIEGDQIVYRDYVDLSIAVSTPKGLVTPVVRNAEAMGLVDLERAVAELGKKARDGKLGLEDMAGGTFTISNGGVFGSLFGTPIINLPQTAVLGMHSIKEKPVVVNGQIVIRPIMVVALTYDHRLLDGRDSVTFLVRIKEYLEDPRRMLLPSPV</sequence>
<evidence type="ECO:0000256" key="6">
    <source>
        <dbReference type="ARBA" id="ARBA00022679"/>
    </source>
</evidence>
<dbReference type="InterPro" id="IPR011053">
    <property type="entry name" value="Single_hybrid_motif"/>
</dbReference>
<evidence type="ECO:0000256" key="11">
    <source>
        <dbReference type="SAM" id="MobiDB-lite"/>
    </source>
</evidence>
<evidence type="ECO:0000256" key="5">
    <source>
        <dbReference type="ARBA" id="ARBA00022532"/>
    </source>
</evidence>
<evidence type="ECO:0000313" key="13">
    <source>
        <dbReference type="EMBL" id="KAK1924726.1"/>
    </source>
</evidence>
<dbReference type="GO" id="GO:0006099">
    <property type="term" value="P:tricarboxylic acid cycle"/>
    <property type="evidence" value="ECO:0007669"/>
    <property type="project" value="UniProtKB-KW"/>
</dbReference>
<evidence type="ECO:0000256" key="2">
    <source>
        <dbReference type="ARBA" id="ARBA00005145"/>
    </source>
</evidence>
<dbReference type="EC" id="2.3.1.61" evidence="4"/>
<comment type="pathway">
    <text evidence="2">Amino-acid degradation; L-lysine degradation via saccharopine pathway; glutaryl-CoA from L-lysine: step 6/6.</text>
</comment>
<dbReference type="GO" id="GO:0005739">
    <property type="term" value="C:mitochondrion"/>
    <property type="evidence" value="ECO:0007669"/>
    <property type="project" value="TreeGrafter"/>
</dbReference>
<dbReference type="AlphaFoldDB" id="A0AAD9L5U5"/>
<dbReference type="FunFam" id="3.30.559.10:FF:000007">
    <property type="entry name" value="Dihydrolipoamide acetyltransferase component of pyruvate dehydrogenase complex"/>
    <property type="match status" value="1"/>
</dbReference>
<dbReference type="EMBL" id="JAODAN010000004">
    <property type="protein sequence ID" value="KAK1924726.1"/>
    <property type="molecule type" value="Genomic_DNA"/>
</dbReference>
<dbReference type="PANTHER" id="PTHR43416:SF5">
    <property type="entry name" value="DIHYDROLIPOYLLYSINE-RESIDUE SUCCINYLTRANSFERASE COMPONENT OF 2-OXOGLUTARATE DEHYDROGENASE COMPLEX, MITOCHONDRIAL"/>
    <property type="match status" value="1"/>
</dbReference>
<feature type="compositionally biased region" description="Basic and acidic residues" evidence="11">
    <location>
        <begin position="200"/>
        <end position="232"/>
    </location>
</feature>
<dbReference type="SUPFAM" id="SSF51230">
    <property type="entry name" value="Single hybrid motif"/>
    <property type="match status" value="1"/>
</dbReference>
<keyword evidence="5" id="KW-0816">Tricarboxylic acid cycle</keyword>
<dbReference type="InterPro" id="IPR003016">
    <property type="entry name" value="2-oxoA_DH_lipoyl-BS"/>
</dbReference>
<keyword evidence="7" id="KW-0450">Lipoyl</keyword>
<evidence type="ECO:0000256" key="3">
    <source>
        <dbReference type="ARBA" id="ARBA00007317"/>
    </source>
</evidence>
<accession>A0AAD9L5U5</accession>
<evidence type="ECO:0000256" key="7">
    <source>
        <dbReference type="ARBA" id="ARBA00022823"/>
    </source>
</evidence>
<dbReference type="InterPro" id="IPR050537">
    <property type="entry name" value="2-oxoacid_dehydrogenase"/>
</dbReference>
<organism evidence="13 14">
    <name type="scientific">Papiliotrema laurentii</name>
    <name type="common">Cryptococcus laurentii</name>
    <dbReference type="NCBI Taxonomy" id="5418"/>
    <lineage>
        <taxon>Eukaryota</taxon>
        <taxon>Fungi</taxon>
        <taxon>Dikarya</taxon>
        <taxon>Basidiomycota</taxon>
        <taxon>Agaricomycotina</taxon>
        <taxon>Tremellomycetes</taxon>
        <taxon>Tremellales</taxon>
        <taxon>Rhynchogastremaceae</taxon>
        <taxon>Papiliotrema</taxon>
    </lineage>
</organism>
<evidence type="ECO:0000256" key="4">
    <source>
        <dbReference type="ARBA" id="ARBA00012945"/>
    </source>
</evidence>
<dbReference type="GO" id="GO:0045252">
    <property type="term" value="C:oxoglutarate dehydrogenase complex"/>
    <property type="evidence" value="ECO:0007669"/>
    <property type="project" value="InterPro"/>
</dbReference>
<comment type="caution">
    <text evidence="13">The sequence shown here is derived from an EMBL/GenBank/DDBJ whole genome shotgun (WGS) entry which is preliminary data.</text>
</comment>
<dbReference type="GO" id="GO:0004149">
    <property type="term" value="F:dihydrolipoyllysine-residue succinyltransferase activity"/>
    <property type="evidence" value="ECO:0007669"/>
    <property type="project" value="UniProtKB-EC"/>
</dbReference>
<reference evidence="13" key="1">
    <citation type="submission" date="2023-02" db="EMBL/GenBank/DDBJ databases">
        <title>Identification and recombinant expression of a fungal hydrolase from Papiliotrema laurentii that hydrolyzes apple cutin and clears colloidal polyester polyurethane.</title>
        <authorList>
            <consortium name="DOE Joint Genome Institute"/>
            <person name="Roman V.A."/>
            <person name="Bojanowski C."/>
            <person name="Crable B.R."/>
            <person name="Wagner D.N."/>
            <person name="Hung C.S."/>
            <person name="Nadeau L.J."/>
            <person name="Schratz L."/>
            <person name="Haridas S."/>
            <person name="Pangilinan J."/>
            <person name="Lipzen A."/>
            <person name="Na H."/>
            <person name="Yan M."/>
            <person name="Ng V."/>
            <person name="Grigoriev I.V."/>
            <person name="Spatafora J.W."/>
            <person name="Barlow D."/>
            <person name="Biffinger J."/>
            <person name="Kelley-Loughnane N."/>
            <person name="Varaljay V.A."/>
            <person name="Crookes-Goodson W.J."/>
        </authorList>
    </citation>
    <scope>NUCLEOTIDE SEQUENCE</scope>
    <source>
        <strain evidence="13">5307AH</strain>
    </source>
</reference>
<evidence type="ECO:0000256" key="9">
    <source>
        <dbReference type="ARBA" id="ARBA00023315"/>
    </source>
</evidence>
<dbReference type="Gene3D" id="2.40.50.100">
    <property type="match status" value="1"/>
</dbReference>
<protein>
    <recommendedName>
        <fullName evidence="4">dihydrolipoyllysine-residue succinyltransferase</fullName>
        <ecNumber evidence="4">2.3.1.61</ecNumber>
    </recommendedName>
    <alternativeName>
        <fullName evidence="10">2-oxoglutarate dehydrogenase complex component E2</fullName>
    </alternativeName>
</protein>
<dbReference type="InterPro" id="IPR006255">
    <property type="entry name" value="SucB"/>
</dbReference>
<evidence type="ECO:0000256" key="1">
    <source>
        <dbReference type="ARBA" id="ARBA00001938"/>
    </source>
</evidence>
<dbReference type="NCBIfam" id="NF004309">
    <property type="entry name" value="PRK05704.1"/>
    <property type="match status" value="1"/>
</dbReference>